<organism evidence="1 2">
    <name type="scientific">Glossina brevipalpis</name>
    <dbReference type="NCBI Taxonomy" id="37001"/>
    <lineage>
        <taxon>Eukaryota</taxon>
        <taxon>Metazoa</taxon>
        <taxon>Ecdysozoa</taxon>
        <taxon>Arthropoda</taxon>
        <taxon>Hexapoda</taxon>
        <taxon>Insecta</taxon>
        <taxon>Pterygota</taxon>
        <taxon>Neoptera</taxon>
        <taxon>Endopterygota</taxon>
        <taxon>Diptera</taxon>
        <taxon>Brachycera</taxon>
        <taxon>Muscomorpha</taxon>
        <taxon>Hippoboscoidea</taxon>
        <taxon>Glossinidae</taxon>
        <taxon>Glossina</taxon>
    </lineage>
</organism>
<protein>
    <recommendedName>
        <fullName evidence="3">MD-2-related lipid-recognition domain-containing protein</fullName>
    </recommendedName>
</protein>
<name>A0A1A9WHR4_9MUSC</name>
<dbReference type="InterPro" id="IPR006601">
    <property type="entry name" value="Uncharacterised_DM11_DROME"/>
</dbReference>
<accession>A0A1A9WHR4</accession>
<evidence type="ECO:0000313" key="2">
    <source>
        <dbReference type="Proteomes" id="UP000091820"/>
    </source>
</evidence>
<dbReference type="AlphaFoldDB" id="A0A1A9WHR4"/>
<proteinExistence type="predicted"/>
<dbReference type="VEuPathDB" id="VectorBase:GBRI020265"/>
<dbReference type="EnsemblMetazoa" id="GBRI020265-RA">
    <property type="protein sequence ID" value="GBRI020265-PA"/>
    <property type="gene ID" value="GBRI020265"/>
</dbReference>
<reference evidence="2" key="1">
    <citation type="submission" date="2014-03" db="EMBL/GenBank/DDBJ databases">
        <authorList>
            <person name="Aksoy S."/>
            <person name="Warren W."/>
            <person name="Wilson R.K."/>
        </authorList>
    </citation>
    <scope>NUCLEOTIDE SEQUENCE [LARGE SCALE GENOMIC DNA]</scope>
    <source>
        <strain evidence="2">IAEA</strain>
    </source>
</reference>
<reference evidence="1" key="2">
    <citation type="submission" date="2020-05" db="UniProtKB">
        <authorList>
            <consortium name="EnsemblMetazoa"/>
        </authorList>
    </citation>
    <scope>IDENTIFICATION</scope>
    <source>
        <strain evidence="1">IAEA</strain>
    </source>
</reference>
<evidence type="ECO:0008006" key="3">
    <source>
        <dbReference type="Google" id="ProtNLM"/>
    </source>
</evidence>
<sequence length="173" mass="19867">MRCGDYIITGRDMDFFNSCHEEDDEGNIPLNDVFQADLDISYDDNGEMLLINGNLSFNAPISEGAVMKARAEVYKWRRGQWMKTMFSLNRNNLCQVFFSPMEIWYEAVKNIVEEERICPPKSDTIYHLVNVPFQGRIPDILVPDLAGTYKVVIHVTLDEYIVCTSAVADIWQA</sequence>
<keyword evidence="2" id="KW-1185">Reference proteome</keyword>
<dbReference type="Proteomes" id="UP000091820">
    <property type="component" value="Unassembled WGS sequence"/>
</dbReference>
<evidence type="ECO:0000313" key="1">
    <source>
        <dbReference type="EnsemblMetazoa" id="GBRI020265-PA"/>
    </source>
</evidence>
<dbReference type="SMART" id="SM00675">
    <property type="entry name" value="DM11"/>
    <property type="match status" value="1"/>
</dbReference>